<feature type="transmembrane region" description="Helical" evidence="4">
    <location>
        <begin position="54"/>
        <end position="79"/>
    </location>
</feature>
<dbReference type="PRINTS" id="PR00032">
    <property type="entry name" value="HTHARAC"/>
</dbReference>
<dbReference type="InterPro" id="IPR018060">
    <property type="entry name" value="HTH_AraC"/>
</dbReference>
<dbReference type="PROSITE" id="PS01124">
    <property type="entry name" value="HTH_ARAC_FAMILY_2"/>
    <property type="match status" value="1"/>
</dbReference>
<gene>
    <name evidence="6" type="ORF">GCM10023231_03000</name>
</gene>
<evidence type="ECO:0000256" key="1">
    <source>
        <dbReference type="ARBA" id="ARBA00023015"/>
    </source>
</evidence>
<feature type="transmembrane region" description="Helical" evidence="4">
    <location>
        <begin position="23"/>
        <end position="42"/>
    </location>
</feature>
<name>A0ABP9AFR2_9SPHI</name>
<keyword evidence="3" id="KW-0804">Transcription</keyword>
<protein>
    <recommendedName>
        <fullName evidence="5">HTH araC/xylS-type domain-containing protein</fullName>
    </recommendedName>
</protein>
<keyword evidence="4" id="KW-1133">Transmembrane helix</keyword>
<evidence type="ECO:0000313" key="6">
    <source>
        <dbReference type="EMBL" id="GAA4779629.1"/>
    </source>
</evidence>
<evidence type="ECO:0000256" key="2">
    <source>
        <dbReference type="ARBA" id="ARBA00023125"/>
    </source>
</evidence>
<proteinExistence type="predicted"/>
<organism evidence="6 7">
    <name type="scientific">Olivibacter ginsenosidimutans</name>
    <dbReference type="NCBI Taxonomy" id="1176537"/>
    <lineage>
        <taxon>Bacteria</taxon>
        <taxon>Pseudomonadati</taxon>
        <taxon>Bacteroidota</taxon>
        <taxon>Sphingobacteriia</taxon>
        <taxon>Sphingobacteriales</taxon>
        <taxon>Sphingobacteriaceae</taxon>
        <taxon>Olivibacter</taxon>
    </lineage>
</organism>
<evidence type="ECO:0000256" key="4">
    <source>
        <dbReference type="SAM" id="Phobius"/>
    </source>
</evidence>
<dbReference type="PANTHER" id="PTHR43280">
    <property type="entry name" value="ARAC-FAMILY TRANSCRIPTIONAL REGULATOR"/>
    <property type="match status" value="1"/>
</dbReference>
<evidence type="ECO:0000259" key="5">
    <source>
        <dbReference type="PROSITE" id="PS01124"/>
    </source>
</evidence>
<dbReference type="EMBL" id="BAABIQ010000003">
    <property type="protein sequence ID" value="GAA4779629.1"/>
    <property type="molecule type" value="Genomic_DNA"/>
</dbReference>
<dbReference type="Gene3D" id="1.10.10.60">
    <property type="entry name" value="Homeodomain-like"/>
    <property type="match status" value="1"/>
</dbReference>
<keyword evidence="2" id="KW-0238">DNA-binding</keyword>
<reference evidence="7" key="1">
    <citation type="journal article" date="2019" name="Int. J. Syst. Evol. Microbiol.">
        <title>The Global Catalogue of Microorganisms (GCM) 10K type strain sequencing project: providing services to taxonomists for standard genome sequencing and annotation.</title>
        <authorList>
            <consortium name="The Broad Institute Genomics Platform"/>
            <consortium name="The Broad Institute Genome Sequencing Center for Infectious Disease"/>
            <person name="Wu L."/>
            <person name="Ma J."/>
        </authorList>
    </citation>
    <scope>NUCLEOTIDE SEQUENCE [LARGE SCALE GENOMIC DNA]</scope>
    <source>
        <strain evidence="7">JCM 18200</strain>
    </source>
</reference>
<accession>A0ABP9AFR2</accession>
<dbReference type="SMART" id="SM00342">
    <property type="entry name" value="HTH_ARAC"/>
    <property type="match status" value="1"/>
</dbReference>
<keyword evidence="4" id="KW-0472">Membrane</keyword>
<keyword evidence="1" id="KW-0805">Transcription regulation</keyword>
<dbReference type="PROSITE" id="PS00041">
    <property type="entry name" value="HTH_ARAC_FAMILY_1"/>
    <property type="match status" value="1"/>
</dbReference>
<feature type="domain" description="HTH araC/xylS-type" evidence="5">
    <location>
        <begin position="156"/>
        <end position="257"/>
    </location>
</feature>
<comment type="caution">
    <text evidence="6">The sequence shown here is derived from an EMBL/GenBank/DDBJ whole genome shotgun (WGS) entry which is preliminary data.</text>
</comment>
<sequence length="264" mass="30807">MYCYLIAKGIDKDAPFFVSYREVLYNFMLFSFLIYGLWTWFFPREIPSLALKRLLNTAVIMLILLGLLYLAAGMVVASQSSPDRYLPRLMIYLMMLVLTVMLFRHKLFIVKYIEPYVPQEVEKEEAPLINDKGKPTLIYGKSAINEEKLALYEEQIKAIMLEEQLFLDPLFNLDKLAESLHIPKHHLSQVFSLRFHKGFTSFLGELRINYALALLQKTDEKMNIENLAYECGFNSKVSFNRHFKQLVGVSPSAYKKQLHVKTKR</sequence>
<evidence type="ECO:0000313" key="7">
    <source>
        <dbReference type="Proteomes" id="UP001501411"/>
    </source>
</evidence>
<keyword evidence="4" id="KW-0812">Transmembrane</keyword>
<evidence type="ECO:0000256" key="3">
    <source>
        <dbReference type="ARBA" id="ARBA00023163"/>
    </source>
</evidence>
<feature type="transmembrane region" description="Helical" evidence="4">
    <location>
        <begin position="85"/>
        <end position="103"/>
    </location>
</feature>
<dbReference type="PANTHER" id="PTHR43280:SF29">
    <property type="entry name" value="ARAC-FAMILY TRANSCRIPTIONAL REGULATOR"/>
    <property type="match status" value="1"/>
</dbReference>
<dbReference type="InterPro" id="IPR018062">
    <property type="entry name" value="HTH_AraC-typ_CS"/>
</dbReference>
<dbReference type="Proteomes" id="UP001501411">
    <property type="component" value="Unassembled WGS sequence"/>
</dbReference>
<dbReference type="InterPro" id="IPR009057">
    <property type="entry name" value="Homeodomain-like_sf"/>
</dbReference>
<dbReference type="SUPFAM" id="SSF46689">
    <property type="entry name" value="Homeodomain-like"/>
    <property type="match status" value="1"/>
</dbReference>
<dbReference type="InterPro" id="IPR020449">
    <property type="entry name" value="Tscrpt_reg_AraC-type_HTH"/>
</dbReference>
<keyword evidence="7" id="KW-1185">Reference proteome</keyword>
<dbReference type="Pfam" id="PF12833">
    <property type="entry name" value="HTH_18"/>
    <property type="match status" value="1"/>
</dbReference>